<evidence type="ECO:0008006" key="4">
    <source>
        <dbReference type="Google" id="ProtNLM"/>
    </source>
</evidence>
<organism evidence="2 3">
    <name type="scientific">Sphaerobolus stellatus (strain SS14)</name>
    <dbReference type="NCBI Taxonomy" id="990650"/>
    <lineage>
        <taxon>Eukaryota</taxon>
        <taxon>Fungi</taxon>
        <taxon>Dikarya</taxon>
        <taxon>Basidiomycota</taxon>
        <taxon>Agaricomycotina</taxon>
        <taxon>Agaricomycetes</taxon>
        <taxon>Phallomycetidae</taxon>
        <taxon>Geastrales</taxon>
        <taxon>Sphaerobolaceae</taxon>
        <taxon>Sphaerobolus</taxon>
    </lineage>
</organism>
<evidence type="ECO:0000313" key="2">
    <source>
        <dbReference type="EMBL" id="KIJ24047.1"/>
    </source>
</evidence>
<dbReference type="AlphaFoldDB" id="A0A0C9U4L1"/>
<dbReference type="HOGENOM" id="CLU_596075_0_0_1"/>
<name>A0A0C9U4L1_SPHS4</name>
<evidence type="ECO:0000313" key="3">
    <source>
        <dbReference type="Proteomes" id="UP000054279"/>
    </source>
</evidence>
<evidence type="ECO:0000256" key="1">
    <source>
        <dbReference type="SAM" id="MobiDB-lite"/>
    </source>
</evidence>
<dbReference type="EMBL" id="KN837540">
    <property type="protein sequence ID" value="KIJ24047.1"/>
    <property type="molecule type" value="Genomic_DNA"/>
</dbReference>
<accession>A0A0C9U4L1</accession>
<feature type="compositionally biased region" description="Polar residues" evidence="1">
    <location>
        <begin position="427"/>
        <end position="443"/>
    </location>
</feature>
<keyword evidence="3" id="KW-1185">Reference proteome</keyword>
<feature type="compositionally biased region" description="Polar residues" evidence="1">
    <location>
        <begin position="298"/>
        <end position="311"/>
    </location>
</feature>
<gene>
    <name evidence="2" type="ORF">M422DRAFT_56570</name>
</gene>
<feature type="compositionally biased region" description="Polar residues" evidence="1">
    <location>
        <begin position="402"/>
        <end position="412"/>
    </location>
</feature>
<protein>
    <recommendedName>
        <fullName evidence="4">EF-hand domain-containing protein</fullName>
    </recommendedName>
</protein>
<dbReference type="InterPro" id="IPR011992">
    <property type="entry name" value="EF-hand-dom_pair"/>
</dbReference>
<feature type="region of interest" description="Disordered" evidence="1">
    <location>
        <begin position="365"/>
        <end position="443"/>
    </location>
</feature>
<reference evidence="2 3" key="1">
    <citation type="submission" date="2014-06" db="EMBL/GenBank/DDBJ databases">
        <title>Evolutionary Origins and Diversification of the Mycorrhizal Mutualists.</title>
        <authorList>
            <consortium name="DOE Joint Genome Institute"/>
            <consortium name="Mycorrhizal Genomics Consortium"/>
            <person name="Kohler A."/>
            <person name="Kuo A."/>
            <person name="Nagy L.G."/>
            <person name="Floudas D."/>
            <person name="Copeland A."/>
            <person name="Barry K.W."/>
            <person name="Cichocki N."/>
            <person name="Veneault-Fourrey C."/>
            <person name="LaButti K."/>
            <person name="Lindquist E.A."/>
            <person name="Lipzen A."/>
            <person name="Lundell T."/>
            <person name="Morin E."/>
            <person name="Murat C."/>
            <person name="Riley R."/>
            <person name="Ohm R."/>
            <person name="Sun H."/>
            <person name="Tunlid A."/>
            <person name="Henrissat B."/>
            <person name="Grigoriev I.V."/>
            <person name="Hibbett D.S."/>
            <person name="Martin F."/>
        </authorList>
    </citation>
    <scope>NUCLEOTIDE SEQUENCE [LARGE SCALE GENOMIC DNA]</scope>
    <source>
        <strain evidence="2 3">SS14</strain>
    </source>
</reference>
<dbReference type="Proteomes" id="UP000054279">
    <property type="component" value="Unassembled WGS sequence"/>
</dbReference>
<proteinExistence type="predicted"/>
<sequence>MSTYIQLAIEMWSLPRIHPARFLPKYVKQFLSGATYYFPTHLREVALQRIMQMALSPGESTFSLEDLQKALEIIHKAQGLKDTFKLDHLTYLHAIENNSDPILFYHAGIDRVPVRITKQCRDITVDIMGVNEEIDKITAMQAIFSRVESSEYTTHILNSFESAWLLVDTNHSGKIDRNGLYILMYLLSMLRLDVAMPHRLPDQVKDILLSWRDIDMKEIILPTEATGALIQQCYRLNLFSFICDLIIQSTQSGVLVDLIPLSIFLTDIGGLDNRPVTPRTPMVNTTRILGLISPPRQPSRNPFTPGSQLISDSDLRSHPNLSQLHFPRPLVLGITQPENVNRPHLAPGVQALQSQIGQQLNTNIEKQTTSGPPPQQSQGMTAPTSPGDVEMPGRTPGRSPFKSYTDTSNPTTDPREHVRAPGLDSRGATNLNETTSRLTPETISALQTTADAIVNKASE</sequence>
<dbReference type="SUPFAM" id="SSF47473">
    <property type="entry name" value="EF-hand"/>
    <property type="match status" value="1"/>
</dbReference>
<feature type="region of interest" description="Disordered" evidence="1">
    <location>
        <begin position="293"/>
        <end position="322"/>
    </location>
</feature>